<dbReference type="Proteomes" id="UP000024404">
    <property type="component" value="Unassembled WGS sequence"/>
</dbReference>
<evidence type="ECO:0000313" key="2">
    <source>
        <dbReference type="Proteomes" id="UP000024404"/>
    </source>
</evidence>
<reference evidence="2" key="1">
    <citation type="submission" date="2013-10" db="EMBL/GenBank/DDBJ databases">
        <title>Genome sequencing of Onchocerca volvulus.</title>
        <authorList>
            <person name="Cotton J."/>
            <person name="Tsai J."/>
            <person name="Stanley E."/>
            <person name="Tracey A."/>
            <person name="Holroyd N."/>
            <person name="Lustigman S."/>
            <person name="Berriman M."/>
        </authorList>
    </citation>
    <scope>NUCLEOTIDE SEQUENCE</scope>
</reference>
<name>A0A8R1Y3C8_ONCVO</name>
<organism evidence="1 2">
    <name type="scientific">Onchocerca volvulus</name>
    <dbReference type="NCBI Taxonomy" id="6282"/>
    <lineage>
        <taxon>Eukaryota</taxon>
        <taxon>Metazoa</taxon>
        <taxon>Ecdysozoa</taxon>
        <taxon>Nematoda</taxon>
        <taxon>Chromadorea</taxon>
        <taxon>Rhabditida</taxon>
        <taxon>Spirurina</taxon>
        <taxon>Spiruromorpha</taxon>
        <taxon>Filarioidea</taxon>
        <taxon>Onchocercidae</taxon>
        <taxon>Onchocerca</taxon>
    </lineage>
</organism>
<reference evidence="1" key="2">
    <citation type="submission" date="2022-06" db="UniProtKB">
        <authorList>
            <consortium name="EnsemblMetazoa"/>
        </authorList>
    </citation>
    <scope>IDENTIFICATION</scope>
</reference>
<dbReference type="AlphaFoldDB" id="A0A8R1Y3C8"/>
<sequence>MKSSCSTDLNCSQSALQRHLNDRNRQIRWFFWEHSNSLLLFGRLDDLIIELHVERDVGSLGHHSLIQLKSEAGF</sequence>
<dbReference type="EnsemblMetazoa" id="OVOC781.1">
    <property type="protein sequence ID" value="OVOC781.1"/>
    <property type="gene ID" value="WBGene00237590"/>
</dbReference>
<dbReference type="EMBL" id="CMVM020000021">
    <property type="status" value="NOT_ANNOTATED_CDS"/>
    <property type="molecule type" value="Genomic_DNA"/>
</dbReference>
<proteinExistence type="predicted"/>
<keyword evidence="2" id="KW-1185">Reference proteome</keyword>
<protein>
    <submittedName>
        <fullName evidence="1">Uncharacterized protein</fullName>
    </submittedName>
</protein>
<accession>A0A8R1Y3C8</accession>
<evidence type="ECO:0000313" key="1">
    <source>
        <dbReference type="EnsemblMetazoa" id="OVOC781.1"/>
    </source>
</evidence>